<proteinExistence type="predicted"/>
<sequence length="163" mass="18007">MVIGDLADLRPYIALDPETQRFAEWASRVRKTNVMVPVTGDVPGWVRPGVSGGWAAFTLACLPELRPLLDRFGHLYLSSANRTKREVATTAHAAEAEFRGELLVLDGDRLRDQSAKSGSAVIVRFDRRFSIAVHRTGINMDGWPDADSYLAGLKREWQASPAS</sequence>
<dbReference type="SUPFAM" id="SSF55821">
    <property type="entry name" value="YrdC/RibB"/>
    <property type="match status" value="1"/>
</dbReference>
<dbReference type="Gene3D" id="3.90.870.10">
    <property type="entry name" value="DHBP synthase"/>
    <property type="match status" value="1"/>
</dbReference>
<comment type="caution">
    <text evidence="1">The sequence shown here is derived from an EMBL/GenBank/DDBJ whole genome shotgun (WGS) entry which is preliminary data.</text>
</comment>
<dbReference type="AlphaFoldDB" id="A0A6L9QGZ4"/>
<dbReference type="EMBL" id="JAAGLI010000510">
    <property type="protein sequence ID" value="NEA24760.1"/>
    <property type="molecule type" value="Genomic_DNA"/>
</dbReference>
<name>A0A6L9QGZ4_9ACTN</name>
<dbReference type="InterPro" id="IPR017945">
    <property type="entry name" value="DHBP_synth_RibB-like_a/b_dom"/>
</dbReference>
<organism evidence="1 2">
    <name type="scientific">Actinomadura bangladeshensis</name>
    <dbReference type="NCBI Taxonomy" id="453573"/>
    <lineage>
        <taxon>Bacteria</taxon>
        <taxon>Bacillati</taxon>
        <taxon>Actinomycetota</taxon>
        <taxon>Actinomycetes</taxon>
        <taxon>Streptosporangiales</taxon>
        <taxon>Thermomonosporaceae</taxon>
        <taxon>Actinomadura</taxon>
    </lineage>
</organism>
<reference evidence="1 2" key="1">
    <citation type="submission" date="2020-01" db="EMBL/GenBank/DDBJ databases">
        <title>Insect and environment-associated Actinomycetes.</title>
        <authorList>
            <person name="Currrie C."/>
            <person name="Chevrette M."/>
            <person name="Carlson C."/>
            <person name="Stubbendieck R."/>
            <person name="Wendt-Pienkowski E."/>
        </authorList>
    </citation>
    <scope>NUCLEOTIDE SEQUENCE [LARGE SCALE GENOMIC DNA]</scope>
    <source>
        <strain evidence="1 2">SID10258</strain>
    </source>
</reference>
<accession>A0A6L9QGZ4</accession>
<evidence type="ECO:0008006" key="3">
    <source>
        <dbReference type="Google" id="ProtNLM"/>
    </source>
</evidence>
<evidence type="ECO:0000313" key="2">
    <source>
        <dbReference type="Proteomes" id="UP000475532"/>
    </source>
</evidence>
<evidence type="ECO:0000313" key="1">
    <source>
        <dbReference type="EMBL" id="NEA24760.1"/>
    </source>
</evidence>
<dbReference type="Proteomes" id="UP000475532">
    <property type="component" value="Unassembled WGS sequence"/>
</dbReference>
<gene>
    <name evidence="1" type="ORF">G3I70_20040</name>
</gene>
<protein>
    <recommendedName>
        <fullName evidence="3">YrdC-like domain-containing protein</fullName>
    </recommendedName>
</protein>